<feature type="compositionally biased region" description="Basic and acidic residues" evidence="1">
    <location>
        <begin position="193"/>
        <end position="207"/>
    </location>
</feature>
<keyword evidence="4" id="KW-1185">Reference proteome</keyword>
<keyword evidence="2" id="KW-0472">Membrane</keyword>
<feature type="transmembrane region" description="Helical" evidence="2">
    <location>
        <begin position="290"/>
        <end position="310"/>
    </location>
</feature>
<accession>A0AAV5DD18</accession>
<name>A0AAV5DD18_ELECO</name>
<dbReference type="InterPro" id="IPR019176">
    <property type="entry name" value="Cytochrome_B561-rel"/>
</dbReference>
<evidence type="ECO:0000256" key="2">
    <source>
        <dbReference type="SAM" id="Phobius"/>
    </source>
</evidence>
<keyword evidence="2" id="KW-0812">Transmembrane</keyword>
<keyword evidence="2" id="KW-1133">Transmembrane helix</keyword>
<feature type="region of interest" description="Disordered" evidence="1">
    <location>
        <begin position="390"/>
        <end position="412"/>
    </location>
</feature>
<organism evidence="3 4">
    <name type="scientific">Eleusine coracana subsp. coracana</name>
    <dbReference type="NCBI Taxonomy" id="191504"/>
    <lineage>
        <taxon>Eukaryota</taxon>
        <taxon>Viridiplantae</taxon>
        <taxon>Streptophyta</taxon>
        <taxon>Embryophyta</taxon>
        <taxon>Tracheophyta</taxon>
        <taxon>Spermatophyta</taxon>
        <taxon>Magnoliopsida</taxon>
        <taxon>Liliopsida</taxon>
        <taxon>Poales</taxon>
        <taxon>Poaceae</taxon>
        <taxon>PACMAD clade</taxon>
        <taxon>Chloridoideae</taxon>
        <taxon>Cynodonteae</taxon>
        <taxon>Eleusininae</taxon>
        <taxon>Eleusine</taxon>
    </lineage>
</organism>
<sequence length="442" mass="47161">MLQEQPIPSASTSRPPADEPSAGETPPLGHPRRSPAPEETDTPAAPPPSTPAAPSPSVPGPRAVHHVLRVFPVLLLPGNARHPVTTDRYAVSSVGHAVAALVRGTLPVHAVLVWGPLAVGHSASRLAGARGRWRRRSCRRRWRVGGRRRGGWRRRRWSGGGRRRSSSRMAAVSLELACRLIQRVAGKGGVGDGGRRERAGGWRREARASGARGAVARSPLHPPNLHLPCAAHLSGRVTPRATAAAAPAVMGVPARRRLARQRQQGAGHVLGVPEPIRHPRAGLRSSRPSVPVLLVLAVLPVASASSLLALSSREQQLAKVAGRAGVSAVAAIFIFRLVEAALGLVALFTLPAFFRALMLYSGKKTLAKDDKVVLSERQRGLLGLKTPGLKGAGMGEQINRPPKAKPSTPSEPIVPIRKSSFSYTTSVLRAIKDWLYLFEPCW</sequence>
<feature type="compositionally biased region" description="Polar residues" evidence="1">
    <location>
        <begin position="1"/>
        <end position="14"/>
    </location>
</feature>
<feature type="compositionally biased region" description="Low complexity" evidence="1">
    <location>
        <begin position="208"/>
        <end position="217"/>
    </location>
</feature>
<proteinExistence type="predicted"/>
<evidence type="ECO:0000256" key="1">
    <source>
        <dbReference type="SAM" id="MobiDB-lite"/>
    </source>
</evidence>
<dbReference type="EMBL" id="BQKI01000015">
    <property type="protein sequence ID" value="GJN08196.1"/>
    <property type="molecule type" value="Genomic_DNA"/>
</dbReference>
<dbReference type="PANTHER" id="PTHR21780">
    <property type="entry name" value="TRANSMEMBRANE PROTEIN 209"/>
    <property type="match status" value="1"/>
</dbReference>
<protein>
    <submittedName>
        <fullName evidence="3">Uncharacterized protein</fullName>
    </submittedName>
</protein>
<evidence type="ECO:0000313" key="4">
    <source>
        <dbReference type="Proteomes" id="UP001054889"/>
    </source>
</evidence>
<dbReference type="GO" id="GO:0016020">
    <property type="term" value="C:membrane"/>
    <property type="evidence" value="ECO:0007669"/>
    <property type="project" value="TreeGrafter"/>
</dbReference>
<evidence type="ECO:0000313" key="3">
    <source>
        <dbReference type="EMBL" id="GJN08196.1"/>
    </source>
</evidence>
<gene>
    <name evidence="3" type="primary">ga26090</name>
    <name evidence="3" type="ORF">PR202_ga26090</name>
</gene>
<reference evidence="3" key="1">
    <citation type="journal article" date="2018" name="DNA Res.">
        <title>Multiple hybrid de novo genome assembly of finger millet, an orphan allotetraploid crop.</title>
        <authorList>
            <person name="Hatakeyama M."/>
            <person name="Aluri S."/>
            <person name="Balachadran M.T."/>
            <person name="Sivarajan S.R."/>
            <person name="Patrignani A."/>
            <person name="Gruter S."/>
            <person name="Poveda L."/>
            <person name="Shimizu-Inatsugi R."/>
            <person name="Baeten J."/>
            <person name="Francoijs K.J."/>
            <person name="Nataraja K.N."/>
            <person name="Reddy Y.A.N."/>
            <person name="Phadnis S."/>
            <person name="Ravikumar R.L."/>
            <person name="Schlapbach R."/>
            <person name="Sreeman S.M."/>
            <person name="Shimizu K.K."/>
        </authorList>
    </citation>
    <scope>NUCLEOTIDE SEQUENCE</scope>
</reference>
<dbReference type="Proteomes" id="UP001054889">
    <property type="component" value="Unassembled WGS sequence"/>
</dbReference>
<reference evidence="3" key="2">
    <citation type="submission" date="2021-12" db="EMBL/GenBank/DDBJ databases">
        <title>Resequencing data analysis of finger millet.</title>
        <authorList>
            <person name="Hatakeyama M."/>
            <person name="Aluri S."/>
            <person name="Balachadran M.T."/>
            <person name="Sivarajan S.R."/>
            <person name="Poveda L."/>
            <person name="Shimizu-Inatsugi R."/>
            <person name="Schlapbach R."/>
            <person name="Sreeman S.M."/>
            <person name="Shimizu K.K."/>
        </authorList>
    </citation>
    <scope>NUCLEOTIDE SEQUENCE</scope>
</reference>
<feature type="region of interest" description="Disordered" evidence="1">
    <location>
        <begin position="1"/>
        <end position="61"/>
    </location>
</feature>
<comment type="caution">
    <text evidence="3">The sequence shown here is derived from an EMBL/GenBank/DDBJ whole genome shotgun (WGS) entry which is preliminary data.</text>
</comment>
<feature type="compositionally biased region" description="Pro residues" evidence="1">
    <location>
        <begin position="44"/>
        <end position="59"/>
    </location>
</feature>
<feature type="transmembrane region" description="Helical" evidence="2">
    <location>
        <begin position="341"/>
        <end position="361"/>
    </location>
</feature>
<dbReference type="PANTHER" id="PTHR21780:SF0">
    <property type="entry name" value="TRANSMEMBRANE PROTEIN 209"/>
    <property type="match status" value="1"/>
</dbReference>
<dbReference type="AlphaFoldDB" id="A0AAV5DD18"/>
<dbReference type="Pfam" id="PF09786">
    <property type="entry name" value="CytochromB561_N"/>
    <property type="match status" value="1"/>
</dbReference>
<feature type="region of interest" description="Disordered" evidence="1">
    <location>
        <begin position="187"/>
        <end position="219"/>
    </location>
</feature>